<comment type="caution">
    <text evidence="1">The sequence shown here is derived from an EMBL/GenBank/DDBJ whole genome shotgun (WGS) entry which is preliminary data.</text>
</comment>
<dbReference type="EMBL" id="SOGN01000019">
    <property type="protein sequence ID" value="TFC82990.1"/>
    <property type="molecule type" value="Genomic_DNA"/>
</dbReference>
<evidence type="ECO:0000313" key="1">
    <source>
        <dbReference type="EMBL" id="TFC82990.1"/>
    </source>
</evidence>
<organism evidence="1 2">
    <name type="scientific">Cryobacterium cheniae</name>
    <dbReference type="NCBI Taxonomy" id="1259262"/>
    <lineage>
        <taxon>Bacteria</taxon>
        <taxon>Bacillati</taxon>
        <taxon>Actinomycetota</taxon>
        <taxon>Actinomycetes</taxon>
        <taxon>Micrococcales</taxon>
        <taxon>Microbacteriaceae</taxon>
        <taxon>Cryobacterium</taxon>
    </lineage>
</organism>
<dbReference type="Gene3D" id="3.40.50.2000">
    <property type="entry name" value="Glycogen Phosphorylase B"/>
    <property type="match status" value="2"/>
</dbReference>
<evidence type="ECO:0000313" key="2">
    <source>
        <dbReference type="Proteomes" id="UP000298433"/>
    </source>
</evidence>
<dbReference type="RefSeq" id="WP_134369013.1">
    <property type="nucleotide sequence ID" value="NZ_SOGN01000019.1"/>
</dbReference>
<dbReference type="OrthoDB" id="8878585at2"/>
<protein>
    <submittedName>
        <fullName evidence="1">Glycosyltransferase</fullName>
    </submittedName>
</protein>
<proteinExistence type="predicted"/>
<accession>A0A4R8XV39</accession>
<keyword evidence="2" id="KW-1185">Reference proteome</keyword>
<keyword evidence="1" id="KW-0808">Transferase</keyword>
<gene>
    <name evidence="1" type="ORF">E3T23_03430</name>
</gene>
<dbReference type="PANTHER" id="PTHR12526">
    <property type="entry name" value="GLYCOSYLTRANSFERASE"/>
    <property type="match status" value="1"/>
</dbReference>
<dbReference type="SUPFAM" id="SSF53756">
    <property type="entry name" value="UDP-Glycosyltransferase/glycogen phosphorylase"/>
    <property type="match status" value="1"/>
</dbReference>
<dbReference type="AlphaFoldDB" id="A0A4R8XV39"/>
<sequence length="368" mass="40060">MTNSRNVLFVHSSNEMYGADRMLLRVLAALPEGVKPTVWLPDDTSSAANSLSTHLTKAGIGYEVRAMPVLRRKYLNAPGLARLFKGMIAGTFALRKMAPDAVFCMTSAVLTFAPISRLAGVKSVVLYNQEIWTDRESWILGILARACTNAVAISDASLKSLRGPIANRAVTIANGVPDRDPAYGPIVDRSGPVRFFIGSRWNSWKGHETLLEAWDSNVAPGLLVIAGSAPPLGQGVDVEGLVEALKHPGSVSVVGETDDVTKHIDYADFVIIPSDAPEPFGLLAIEAFARARPVIASDAGGLARIVQHGHTGLKFPSRNASELRLLLQTEATRERAIRMGREARADYEESYSSEKFRVRFVEFWSTLF</sequence>
<reference evidence="1 2" key="1">
    <citation type="submission" date="2019-03" db="EMBL/GenBank/DDBJ databases">
        <title>Genomics of glacier-inhabiting Cryobacterium strains.</title>
        <authorList>
            <person name="Liu Q."/>
            <person name="Xin Y.-H."/>
        </authorList>
    </citation>
    <scope>NUCLEOTIDE SEQUENCE [LARGE SCALE GENOMIC DNA]</scope>
    <source>
        <strain evidence="1 2">TMT2-48-2</strain>
    </source>
</reference>
<dbReference type="GO" id="GO:0016740">
    <property type="term" value="F:transferase activity"/>
    <property type="evidence" value="ECO:0007669"/>
    <property type="project" value="UniProtKB-KW"/>
</dbReference>
<dbReference type="Proteomes" id="UP000298433">
    <property type="component" value="Unassembled WGS sequence"/>
</dbReference>
<name>A0A4R8XV39_9MICO</name>
<dbReference type="Pfam" id="PF13692">
    <property type="entry name" value="Glyco_trans_1_4"/>
    <property type="match status" value="1"/>
</dbReference>
<dbReference type="CDD" id="cd03801">
    <property type="entry name" value="GT4_PimA-like"/>
    <property type="match status" value="1"/>
</dbReference>